<dbReference type="FunFam" id="3.40.50.720:FF:000084">
    <property type="entry name" value="Short-chain dehydrogenase reductase"/>
    <property type="match status" value="1"/>
</dbReference>
<gene>
    <name evidence="2" type="ORF">NVS89_08090</name>
</gene>
<dbReference type="NCBIfam" id="NF005095">
    <property type="entry name" value="PRK06523.1"/>
    <property type="match status" value="1"/>
</dbReference>
<accession>A0A9X2PBU7</accession>
<dbReference type="AlphaFoldDB" id="A0A9X2PBU7"/>
<dbReference type="PANTHER" id="PTHR42879">
    <property type="entry name" value="3-OXOACYL-(ACYL-CARRIER-PROTEIN) REDUCTASE"/>
    <property type="match status" value="1"/>
</dbReference>
<keyword evidence="3" id="KW-1185">Reference proteome</keyword>
<dbReference type="Gene3D" id="3.40.50.720">
    <property type="entry name" value="NAD(P)-binding Rossmann-like Domain"/>
    <property type="match status" value="1"/>
</dbReference>
<dbReference type="Pfam" id="PF13561">
    <property type="entry name" value="adh_short_C2"/>
    <property type="match status" value="1"/>
</dbReference>
<reference evidence="2" key="1">
    <citation type="submission" date="2022-08" db="EMBL/GenBank/DDBJ databases">
        <authorList>
            <person name="Li F."/>
        </authorList>
    </citation>
    <scope>NUCLEOTIDE SEQUENCE</scope>
    <source>
        <strain evidence="2">MQZ15Z-1</strain>
    </source>
</reference>
<dbReference type="InterPro" id="IPR036291">
    <property type="entry name" value="NAD(P)-bd_dom_sf"/>
</dbReference>
<comment type="caution">
    <text evidence="2">The sequence shown here is derived from an EMBL/GenBank/DDBJ whole genome shotgun (WGS) entry which is preliminary data.</text>
</comment>
<dbReference type="Proteomes" id="UP001151088">
    <property type="component" value="Unassembled WGS sequence"/>
</dbReference>
<dbReference type="PRINTS" id="PR00080">
    <property type="entry name" value="SDRFAMILY"/>
</dbReference>
<dbReference type="GO" id="GO:0032787">
    <property type="term" value="P:monocarboxylic acid metabolic process"/>
    <property type="evidence" value="ECO:0007669"/>
    <property type="project" value="UniProtKB-ARBA"/>
</dbReference>
<sequence length="262" mass="26286">MVEGFDLGLSGKRAVVSGGTRGVGAAVVAALAEAGAQVVATARQVPEPGTGPVRYLAADLTTAEGCAEVAERALGHLGGIDILVNTLGGSSAPAGGFAALSDADWLAELNLNLMPAVRLDRALLPAMLVQGAGVIVHVTSIQHMLPLPQSTTAYAAAKAALATYSKSLSKEVTPKGVRVVRVAPGWVETEAAVALADRLAAEAGTDHEGGRQIIMRPLGGIPLGRPAKPREVADLIAFLASGRAGAISGSEVVIDGGTVPTA</sequence>
<name>A0A9X2PBU7_9HYPH</name>
<dbReference type="InterPro" id="IPR002347">
    <property type="entry name" value="SDR_fam"/>
</dbReference>
<proteinExistence type="inferred from homology"/>
<evidence type="ECO:0000256" key="1">
    <source>
        <dbReference type="ARBA" id="ARBA00006484"/>
    </source>
</evidence>
<dbReference type="InterPro" id="IPR020904">
    <property type="entry name" value="Sc_DH/Rdtase_CS"/>
</dbReference>
<protein>
    <submittedName>
        <fullName evidence="2">SDR family oxidoreductase</fullName>
    </submittedName>
</protein>
<comment type="similarity">
    <text evidence="1">Belongs to the short-chain dehydrogenases/reductases (SDR) family.</text>
</comment>
<organism evidence="2 3">
    <name type="scientific">Ancylobacter mangrovi</name>
    <dbReference type="NCBI Taxonomy" id="2972472"/>
    <lineage>
        <taxon>Bacteria</taxon>
        <taxon>Pseudomonadati</taxon>
        <taxon>Pseudomonadota</taxon>
        <taxon>Alphaproteobacteria</taxon>
        <taxon>Hyphomicrobiales</taxon>
        <taxon>Xanthobacteraceae</taxon>
        <taxon>Ancylobacter</taxon>
    </lineage>
</organism>
<dbReference type="InterPro" id="IPR050259">
    <property type="entry name" value="SDR"/>
</dbReference>
<dbReference type="PANTHER" id="PTHR42879:SF6">
    <property type="entry name" value="NADPH-DEPENDENT REDUCTASE BACG"/>
    <property type="match status" value="1"/>
</dbReference>
<evidence type="ECO:0000313" key="2">
    <source>
        <dbReference type="EMBL" id="MCS0495055.1"/>
    </source>
</evidence>
<evidence type="ECO:0000313" key="3">
    <source>
        <dbReference type="Proteomes" id="UP001151088"/>
    </source>
</evidence>
<dbReference type="PRINTS" id="PR00081">
    <property type="entry name" value="GDHRDH"/>
</dbReference>
<dbReference type="PROSITE" id="PS00061">
    <property type="entry name" value="ADH_SHORT"/>
    <property type="match status" value="1"/>
</dbReference>
<dbReference type="EMBL" id="JANTHZ010000002">
    <property type="protein sequence ID" value="MCS0495055.1"/>
    <property type="molecule type" value="Genomic_DNA"/>
</dbReference>
<dbReference type="SUPFAM" id="SSF51735">
    <property type="entry name" value="NAD(P)-binding Rossmann-fold domains"/>
    <property type="match status" value="1"/>
</dbReference>